<dbReference type="PROSITE" id="PS50048">
    <property type="entry name" value="ZN2_CY6_FUNGAL_2"/>
    <property type="match status" value="1"/>
</dbReference>
<name>A0A5Q4BQN4_9PEZI</name>
<evidence type="ECO:0000256" key="2">
    <source>
        <dbReference type="ARBA" id="ARBA00023242"/>
    </source>
</evidence>
<protein>
    <recommendedName>
        <fullName evidence="4">Zn(2)-C6 fungal-type domain-containing protein</fullName>
    </recommendedName>
</protein>
<evidence type="ECO:0000313" key="5">
    <source>
        <dbReference type="EMBL" id="TQN69340.1"/>
    </source>
</evidence>
<accession>A0A5Q4BQN4</accession>
<comment type="subcellular location">
    <subcellularLocation>
        <location evidence="1">Nucleus</location>
    </subcellularLocation>
</comment>
<dbReference type="Pfam" id="PF11951">
    <property type="entry name" value="Fungal_trans_2"/>
    <property type="match status" value="1"/>
</dbReference>
<evidence type="ECO:0000256" key="3">
    <source>
        <dbReference type="SAM" id="MobiDB-lite"/>
    </source>
</evidence>
<dbReference type="Proteomes" id="UP000326340">
    <property type="component" value="Unassembled WGS sequence"/>
</dbReference>
<keyword evidence="6" id="KW-1185">Reference proteome</keyword>
<dbReference type="InterPro" id="IPR036864">
    <property type="entry name" value="Zn2-C6_fun-type_DNA-bd_sf"/>
</dbReference>
<feature type="region of interest" description="Disordered" evidence="3">
    <location>
        <begin position="188"/>
        <end position="220"/>
    </location>
</feature>
<gene>
    <name evidence="5" type="ORF">CSHISOI_05902</name>
</gene>
<dbReference type="GO" id="GO:0008270">
    <property type="term" value="F:zinc ion binding"/>
    <property type="evidence" value="ECO:0007669"/>
    <property type="project" value="InterPro"/>
</dbReference>
<organism evidence="5 6">
    <name type="scientific">Colletotrichum shisoi</name>
    <dbReference type="NCBI Taxonomy" id="2078593"/>
    <lineage>
        <taxon>Eukaryota</taxon>
        <taxon>Fungi</taxon>
        <taxon>Dikarya</taxon>
        <taxon>Ascomycota</taxon>
        <taxon>Pezizomycotina</taxon>
        <taxon>Sordariomycetes</taxon>
        <taxon>Hypocreomycetidae</taxon>
        <taxon>Glomerellales</taxon>
        <taxon>Glomerellaceae</taxon>
        <taxon>Colletotrichum</taxon>
        <taxon>Colletotrichum destructivum species complex</taxon>
    </lineage>
</organism>
<feature type="compositionally biased region" description="Low complexity" evidence="3">
    <location>
        <begin position="188"/>
        <end position="218"/>
    </location>
</feature>
<dbReference type="Pfam" id="PF00172">
    <property type="entry name" value="Zn_clus"/>
    <property type="match status" value="1"/>
</dbReference>
<comment type="caution">
    <text evidence="5">The sequence shown here is derived from an EMBL/GenBank/DDBJ whole genome shotgun (WGS) entry which is preliminary data.</text>
</comment>
<dbReference type="AlphaFoldDB" id="A0A5Q4BQN4"/>
<feature type="domain" description="Zn(2)-C6 fungal-type" evidence="4">
    <location>
        <begin position="12"/>
        <end position="42"/>
    </location>
</feature>
<dbReference type="GO" id="GO:0000981">
    <property type="term" value="F:DNA-binding transcription factor activity, RNA polymerase II-specific"/>
    <property type="evidence" value="ECO:0007669"/>
    <property type="project" value="InterPro"/>
</dbReference>
<dbReference type="CDD" id="cd00067">
    <property type="entry name" value="GAL4"/>
    <property type="match status" value="1"/>
</dbReference>
<dbReference type="PANTHER" id="PTHR37534:SF46">
    <property type="entry name" value="ZN(II)2CYS6 TRANSCRIPTION FACTOR (EUROFUNG)"/>
    <property type="match status" value="1"/>
</dbReference>
<keyword evidence="2" id="KW-0539">Nucleus</keyword>
<evidence type="ECO:0000256" key="1">
    <source>
        <dbReference type="ARBA" id="ARBA00004123"/>
    </source>
</evidence>
<dbReference type="PANTHER" id="PTHR37534">
    <property type="entry name" value="TRANSCRIPTIONAL ACTIVATOR PROTEIN UGA3"/>
    <property type="match status" value="1"/>
</dbReference>
<dbReference type="GO" id="GO:0005634">
    <property type="term" value="C:nucleus"/>
    <property type="evidence" value="ECO:0007669"/>
    <property type="project" value="UniProtKB-SubCell"/>
</dbReference>
<dbReference type="EMBL" id="PUHP01000534">
    <property type="protein sequence ID" value="TQN69340.1"/>
    <property type="molecule type" value="Genomic_DNA"/>
</dbReference>
<dbReference type="SUPFAM" id="SSF57701">
    <property type="entry name" value="Zn2/Cys6 DNA-binding domain"/>
    <property type="match status" value="1"/>
</dbReference>
<dbReference type="InterPro" id="IPR001138">
    <property type="entry name" value="Zn2Cys6_DnaBD"/>
</dbReference>
<sequence length="478" mass="52482">MVTNRIRVVEGSCWPCKKRRIKCDLTKPCCDRCSKIGAHSDFNARRLKWNTRPTTKAPVIYQIATRDGQLAASLASDERRALDYFHHRLWPLLTTAPEPCAAPILQALEHRVVLLATCVIADAHRVLQDGRNSRSLLRLKRLECLAAVRGEIGGAQMDTADKSSLMTLLLAVLLLYFHDGFLECAHFSSSPSTTSTSTTSTSTSTSISTSISTSSTSSHHGGVRAIVDSLGGIQPVLESSHESLHMLLSEFASADLTSIILKGGKPSFPPEIWETIEKRSVWWGRDILGRSSLASVFQETSRLAWYLDAVNTGSERLSMATILGFETALSPIYARITDACVDIVQGGSELEGNHAFTLIRAFQHAALIYMYRAVCGLPVSHSLVQQHVLPCLECILEIKQPSKVLNCVIFPLLVAGAHVQSPRHRKAVLGLVHVIRDTVRFASFSSVSNVLDSIWKADDEEVSWFHMFSGLGPDAIVP</sequence>
<evidence type="ECO:0000313" key="6">
    <source>
        <dbReference type="Proteomes" id="UP000326340"/>
    </source>
</evidence>
<reference evidence="5 6" key="1">
    <citation type="journal article" date="2019" name="Sci. Rep.">
        <title>Colletotrichum shisoi sp. nov., an anthracnose pathogen of Perilla frutescens in Japan: molecular phylogenetic, morphological and genomic evidence.</title>
        <authorList>
            <person name="Gan P."/>
            <person name="Tsushima A."/>
            <person name="Hiroyama R."/>
            <person name="Narusaka M."/>
            <person name="Takano Y."/>
            <person name="Narusaka Y."/>
            <person name="Kawaradani M."/>
            <person name="Damm U."/>
            <person name="Shirasu K."/>
        </authorList>
    </citation>
    <scope>NUCLEOTIDE SEQUENCE [LARGE SCALE GENOMIC DNA]</scope>
    <source>
        <strain evidence="5 6">PG-2018a</strain>
    </source>
</reference>
<proteinExistence type="predicted"/>
<evidence type="ECO:0000259" key="4">
    <source>
        <dbReference type="PROSITE" id="PS50048"/>
    </source>
</evidence>
<dbReference type="InterPro" id="IPR021858">
    <property type="entry name" value="Fun_TF"/>
</dbReference>
<dbReference type="OrthoDB" id="3362851at2759"/>
<dbReference type="Gene3D" id="4.10.240.10">
    <property type="entry name" value="Zn(2)-C6 fungal-type DNA-binding domain"/>
    <property type="match status" value="1"/>
</dbReference>